<name>M7NKM1_9BACT</name>
<evidence type="ECO:0000313" key="3">
    <source>
        <dbReference type="EMBL" id="EMR02315.1"/>
    </source>
</evidence>
<feature type="transmembrane region" description="Helical" evidence="1">
    <location>
        <begin position="890"/>
        <end position="910"/>
    </location>
</feature>
<dbReference type="GO" id="GO:0005886">
    <property type="term" value="C:plasma membrane"/>
    <property type="evidence" value="ECO:0007669"/>
    <property type="project" value="TreeGrafter"/>
</dbReference>
<dbReference type="EMBL" id="AODQ01000063">
    <property type="protein sequence ID" value="EMR02315.1"/>
    <property type="molecule type" value="Genomic_DNA"/>
</dbReference>
<keyword evidence="1" id="KW-1133">Transmembrane helix</keyword>
<feature type="transmembrane region" description="Helical" evidence="1">
    <location>
        <begin position="960"/>
        <end position="981"/>
    </location>
</feature>
<keyword evidence="1" id="KW-0472">Membrane</keyword>
<dbReference type="InterPro" id="IPR000731">
    <property type="entry name" value="SSD"/>
</dbReference>
<dbReference type="Gene3D" id="3.30.2090.10">
    <property type="entry name" value="Multidrug efflux transporter AcrB TolC docking domain, DN and DC subdomains"/>
    <property type="match status" value="2"/>
</dbReference>
<evidence type="ECO:0000313" key="4">
    <source>
        <dbReference type="Proteomes" id="UP000011910"/>
    </source>
</evidence>
<dbReference type="SUPFAM" id="SSF82714">
    <property type="entry name" value="Multidrug efflux transporter AcrB TolC docking domain, DN and DC subdomains"/>
    <property type="match status" value="2"/>
</dbReference>
<dbReference type="eggNOG" id="COG0841">
    <property type="taxonomic scope" value="Bacteria"/>
</dbReference>
<dbReference type="PANTHER" id="PTHR32063:SF0">
    <property type="entry name" value="SWARMING MOTILITY PROTEIN SWRC"/>
    <property type="match status" value="1"/>
</dbReference>
<dbReference type="OrthoDB" id="9757876at2"/>
<gene>
    <name evidence="3" type="primary">mdtC_2</name>
    <name evidence="3" type="ORF">ADICEAN_02552</name>
</gene>
<dbReference type="SUPFAM" id="SSF82693">
    <property type="entry name" value="Multidrug efflux transporter AcrB pore domain, PN1, PN2, PC1 and PC2 subdomains"/>
    <property type="match status" value="3"/>
</dbReference>
<accession>M7NKM1</accession>
<keyword evidence="1" id="KW-0812">Transmembrane</keyword>
<feature type="transmembrane region" description="Helical" evidence="1">
    <location>
        <begin position="432"/>
        <end position="452"/>
    </location>
</feature>
<dbReference type="Pfam" id="PF00873">
    <property type="entry name" value="ACR_tran"/>
    <property type="match status" value="1"/>
</dbReference>
<evidence type="ECO:0000259" key="2">
    <source>
        <dbReference type="PROSITE" id="PS50156"/>
    </source>
</evidence>
<feature type="transmembrane region" description="Helical" evidence="1">
    <location>
        <begin position="334"/>
        <end position="354"/>
    </location>
</feature>
<keyword evidence="4" id="KW-1185">Reference proteome</keyword>
<comment type="caution">
    <text evidence="3">The sequence shown here is derived from an EMBL/GenBank/DDBJ whole genome shotgun (WGS) entry which is preliminary data.</text>
</comment>
<reference evidence="3 4" key="1">
    <citation type="journal article" date="2013" name="Genome Announc.">
        <title>Draft Genome Sequence of Cesiribacter andamanensis Strain AMV16T, Isolated from a Soil Sample from a Mud Volcano in the Andaman Islands, India.</title>
        <authorList>
            <person name="Shivaji S."/>
            <person name="Ara S."/>
            <person name="Begum Z."/>
            <person name="Srinivas T.N."/>
            <person name="Singh A."/>
            <person name="Kumar Pinnaka A."/>
        </authorList>
    </citation>
    <scope>NUCLEOTIDE SEQUENCE [LARGE SCALE GENOMIC DNA]</scope>
    <source>
        <strain evidence="3 4">AMV16</strain>
    </source>
</reference>
<dbReference type="PROSITE" id="PS50156">
    <property type="entry name" value="SSD"/>
    <property type="match status" value="1"/>
</dbReference>
<dbReference type="InterPro" id="IPR027463">
    <property type="entry name" value="AcrB_DN_DC_subdom"/>
</dbReference>
<feature type="transmembrane region" description="Helical" evidence="1">
    <location>
        <begin position="861"/>
        <end position="883"/>
    </location>
</feature>
<feature type="transmembrane region" description="Helical" evidence="1">
    <location>
        <begin position="993"/>
        <end position="1019"/>
    </location>
</feature>
<dbReference type="AlphaFoldDB" id="M7NKM1"/>
<proteinExistence type="predicted"/>
<feature type="transmembrane region" description="Helical" evidence="1">
    <location>
        <begin position="533"/>
        <end position="554"/>
    </location>
</feature>
<dbReference type="STRING" id="1279009.ADICEAN_02552"/>
<feature type="domain" description="SSD" evidence="2">
    <location>
        <begin position="360"/>
        <end position="489"/>
    </location>
</feature>
<dbReference type="PRINTS" id="PR00702">
    <property type="entry name" value="ACRIFLAVINRP"/>
</dbReference>
<feature type="transmembrane region" description="Helical" evidence="1">
    <location>
        <begin position="464"/>
        <end position="487"/>
    </location>
</feature>
<dbReference type="Proteomes" id="UP000011910">
    <property type="component" value="Unassembled WGS sequence"/>
</dbReference>
<dbReference type="PATRIC" id="fig|1279009.4.peg.2589"/>
<feature type="transmembrane region" description="Helical" evidence="1">
    <location>
        <begin position="916"/>
        <end position="939"/>
    </location>
</feature>
<dbReference type="SUPFAM" id="SSF82866">
    <property type="entry name" value="Multidrug efflux transporter AcrB transmembrane domain"/>
    <property type="match status" value="2"/>
</dbReference>
<dbReference type="Gene3D" id="1.20.1640.10">
    <property type="entry name" value="Multidrug efflux transporter AcrB transmembrane domain"/>
    <property type="match status" value="2"/>
</dbReference>
<dbReference type="InterPro" id="IPR001036">
    <property type="entry name" value="Acrflvin-R"/>
</dbReference>
<dbReference type="Gene3D" id="3.30.70.1440">
    <property type="entry name" value="Multidrug efflux transporter AcrB pore domain"/>
    <property type="match status" value="1"/>
</dbReference>
<evidence type="ECO:0000256" key="1">
    <source>
        <dbReference type="SAM" id="Phobius"/>
    </source>
</evidence>
<dbReference type="Gene3D" id="3.30.70.1320">
    <property type="entry name" value="Multidrug efflux transporter AcrB pore domain like"/>
    <property type="match status" value="1"/>
</dbReference>
<organism evidence="3 4">
    <name type="scientific">Cesiribacter andamanensis AMV16</name>
    <dbReference type="NCBI Taxonomy" id="1279009"/>
    <lineage>
        <taxon>Bacteria</taxon>
        <taxon>Pseudomonadati</taxon>
        <taxon>Bacteroidota</taxon>
        <taxon>Cytophagia</taxon>
        <taxon>Cytophagales</taxon>
        <taxon>Cesiribacteraceae</taxon>
        <taxon>Cesiribacter</taxon>
    </lineage>
</organism>
<dbReference type="Gene3D" id="3.30.70.1430">
    <property type="entry name" value="Multidrug efflux transporter AcrB pore domain"/>
    <property type="match status" value="2"/>
</dbReference>
<feature type="transmembrane region" description="Helical" evidence="1">
    <location>
        <begin position="387"/>
        <end position="411"/>
    </location>
</feature>
<dbReference type="GO" id="GO:0042910">
    <property type="term" value="F:xenobiotic transmembrane transporter activity"/>
    <property type="evidence" value="ECO:0007669"/>
    <property type="project" value="TreeGrafter"/>
</dbReference>
<sequence>MNITKLSIQRSTLVVVVFTVLTLLGLVSYFSLNYELLPKFSPPVLTVTTLYPGASPAEVENSVTKELEDALSSLENVKEIKSTSQESFSIIVIQLNQGTDVDLSLQDAQRKVNAILSILPDDAEAPALGKFDFDDMPIVQLGATANLPATEFYDLVENKIKPELSRIQGVAQVKVLGGQEREIKVNLNADKLEAYGLSISQVQQKIRFSNLDFPTGKIKNEGGQTLIRLAGKYDSVDQLRSLVLTQDAATGSTVRLADVADVQDAEKDTEVITRVNGQNSIGLSIQKQSDANAVEVSELSRQALARLEQTYAAEGLSFVIAKDSSIFTLEAADAVIHDLFLAIILVAVVMLLFLHSLRNAVIVMVSIPASLIATFIAISLLGYSLNLMTLLGLSLVVGILVDDAIVVIENIHRHMEMGKKAAQAAYDGIREIMATVTSITLVIVVVFVPIAMSTGLVSDILRQFSVVVAISTMLSLFVAFTLIPLLASRFSRLEHLSDKNFFGRFILAFERFLDRVIDGFSDALSWSFRNKTIVLLATGVLFVASVALIPTGFIGSEFVSAGDRGEFIVQLELPKNATVEQTNFATRQVEEHLQQYPEVSKLFTTIGTTGTAQAGQNTAYLAEVSVTMVDAEQRDINTSQFSRKVKIALEESIPGVKVSAVPVSMVGGANQAPIQVIVTGANVAELMQVSDQILAEVEQVQGTSEVKKSVEDGNPEIAVEVDRDKMAQLGLSLEVVGAGMQTAFNGNTDAQFRGTDNDYDINIRLDQFNRQNIDDISKLSFVNNRGEIIRLGQFANIIQSSGPSKLERQDRVASVTVNSQVVGRPSGTVGAEIQERLAGVQLPEGVSISYGGDLKNQSEGFGSLGTALMAALILVYLIMVGLYDSYVYPLVVLFSIPLAIIGALLALALTSSTLSIFSILGIIMLIGLVAKNAILVVDFTNNLKKEGIEVKKALDEAVRIRFRPILMTTLAMVFGMLPIALASGAGAEWKNGLAWALIGGLTSSMFLTLLVVPVIYYLFDRVLAKFGLDKKRHYELVDKSQEELEHETAVLEEAKLQHAHAAHAHSHA</sequence>
<protein>
    <submittedName>
        <fullName evidence="3">Multidrug transporter MdtC</fullName>
    </submittedName>
</protein>
<feature type="transmembrane region" description="Helical" evidence="1">
    <location>
        <begin position="361"/>
        <end position="381"/>
    </location>
</feature>
<dbReference type="RefSeq" id="WP_009195942.1">
    <property type="nucleotide sequence ID" value="NZ_AODQ01000063.1"/>
</dbReference>
<dbReference type="PANTHER" id="PTHR32063">
    <property type="match status" value="1"/>
</dbReference>
<feature type="transmembrane region" description="Helical" evidence="1">
    <location>
        <begin position="12"/>
        <end position="32"/>
    </location>
</feature>